<proteinExistence type="predicted"/>
<feature type="compositionally biased region" description="Polar residues" evidence="1">
    <location>
        <begin position="243"/>
        <end position="259"/>
    </location>
</feature>
<keyword evidence="2" id="KW-1133">Transmembrane helix</keyword>
<feature type="transmembrane region" description="Helical" evidence="2">
    <location>
        <begin position="85"/>
        <end position="102"/>
    </location>
</feature>
<accession>A0A2A4B1I5</accession>
<evidence type="ECO:0000256" key="1">
    <source>
        <dbReference type="SAM" id="MobiDB-lite"/>
    </source>
</evidence>
<reference evidence="3 4" key="1">
    <citation type="submission" date="2017-09" db="EMBL/GenBank/DDBJ databases">
        <title>Sphingomonas spermidinifaciens 9NM-10, whole genome shotgun sequence.</title>
        <authorList>
            <person name="Feng G."/>
            <person name="Zhu H."/>
        </authorList>
    </citation>
    <scope>NUCLEOTIDE SEQUENCE [LARGE SCALE GENOMIC DNA]</scope>
    <source>
        <strain evidence="3 4">9NM-10</strain>
    </source>
</reference>
<name>A0A2A4B1I5_9SPHN</name>
<feature type="region of interest" description="Disordered" evidence="1">
    <location>
        <begin position="106"/>
        <end position="259"/>
    </location>
</feature>
<keyword evidence="4" id="KW-1185">Reference proteome</keyword>
<feature type="region of interest" description="Disordered" evidence="1">
    <location>
        <begin position="1"/>
        <end position="80"/>
    </location>
</feature>
<sequence length="259" mass="27813">MGDRRTGMPPEAGSNRDKQAQGTEGMRGERTVDPGVARPGQRRTVDTGERDVVVEEHSGIAFAEAMAPEEKAPPRPRRADARGSGVYLIALAAAAVAFAWMLRRPAPEPEPERQPVPPSPPTRNAGPAFMRDDDGNRWDRVDQAGDESFPASDPPAFSALEHEEPPRMTDKQKMQADGTGTRPNPADENGEVTSRRGDDQPGESQGGAYDNPHTGKEESGNGPDHWLGHGGQTEQAYHGTGQLGEQSVGETENAPSREP</sequence>
<dbReference type="Proteomes" id="UP000218366">
    <property type="component" value="Unassembled WGS sequence"/>
</dbReference>
<feature type="compositionally biased region" description="Basic and acidic residues" evidence="1">
    <location>
        <begin position="160"/>
        <end position="174"/>
    </location>
</feature>
<evidence type="ECO:0000313" key="3">
    <source>
        <dbReference type="EMBL" id="PCD01802.1"/>
    </source>
</evidence>
<gene>
    <name evidence="3" type="ORF">COC42_17030</name>
</gene>
<dbReference type="RefSeq" id="WP_096344545.1">
    <property type="nucleotide sequence ID" value="NZ_NWMW01000003.1"/>
</dbReference>
<feature type="compositionally biased region" description="Basic and acidic residues" evidence="1">
    <location>
        <begin position="68"/>
        <end position="80"/>
    </location>
</feature>
<keyword evidence="2" id="KW-0812">Transmembrane</keyword>
<dbReference type="EMBL" id="NWMW01000003">
    <property type="protein sequence ID" value="PCD01802.1"/>
    <property type="molecule type" value="Genomic_DNA"/>
</dbReference>
<evidence type="ECO:0000313" key="4">
    <source>
        <dbReference type="Proteomes" id="UP000218366"/>
    </source>
</evidence>
<feature type="compositionally biased region" description="Basic and acidic residues" evidence="1">
    <location>
        <begin position="130"/>
        <end position="143"/>
    </location>
</feature>
<evidence type="ECO:0000256" key="2">
    <source>
        <dbReference type="SAM" id="Phobius"/>
    </source>
</evidence>
<comment type="caution">
    <text evidence="3">The sequence shown here is derived from an EMBL/GenBank/DDBJ whole genome shotgun (WGS) entry which is preliminary data.</text>
</comment>
<feature type="compositionally biased region" description="Basic and acidic residues" evidence="1">
    <location>
        <begin position="43"/>
        <end position="58"/>
    </location>
</feature>
<keyword evidence="2" id="KW-0472">Membrane</keyword>
<protein>
    <submittedName>
        <fullName evidence="3">Uncharacterized protein</fullName>
    </submittedName>
</protein>
<organism evidence="3 4">
    <name type="scientific">Sphingomonas spermidinifaciens</name>
    <dbReference type="NCBI Taxonomy" id="1141889"/>
    <lineage>
        <taxon>Bacteria</taxon>
        <taxon>Pseudomonadati</taxon>
        <taxon>Pseudomonadota</taxon>
        <taxon>Alphaproteobacteria</taxon>
        <taxon>Sphingomonadales</taxon>
        <taxon>Sphingomonadaceae</taxon>
        <taxon>Sphingomonas</taxon>
    </lineage>
</organism>
<dbReference type="AlphaFoldDB" id="A0A2A4B1I5"/>